<dbReference type="PROSITE" id="PS00134">
    <property type="entry name" value="TRYPSIN_HIS"/>
    <property type="match status" value="1"/>
</dbReference>
<evidence type="ECO:0000256" key="3">
    <source>
        <dbReference type="ARBA" id="ARBA00022670"/>
    </source>
</evidence>
<dbReference type="InterPro" id="IPR018114">
    <property type="entry name" value="TRYPSIN_HIS"/>
</dbReference>
<feature type="domain" description="Peptidase S1" evidence="8">
    <location>
        <begin position="52"/>
        <end position="295"/>
    </location>
</feature>
<comment type="subcellular location">
    <subcellularLocation>
        <location evidence="1">Secreted</location>
    </subcellularLocation>
</comment>
<dbReference type="FunFam" id="2.40.10.10:FF:000047">
    <property type="entry name" value="Trypsin eta"/>
    <property type="match status" value="1"/>
</dbReference>
<dbReference type="PROSITE" id="PS00135">
    <property type="entry name" value="TRYPSIN_SER"/>
    <property type="match status" value="1"/>
</dbReference>
<dbReference type="Pfam" id="PF00089">
    <property type="entry name" value="Trypsin"/>
    <property type="match status" value="1"/>
</dbReference>
<keyword evidence="10" id="KW-1185">Reference proteome</keyword>
<dbReference type="SMART" id="SM00020">
    <property type="entry name" value="Tryp_SPc"/>
    <property type="match status" value="1"/>
</dbReference>
<keyword evidence="6" id="KW-1015">Disulfide bond</keyword>
<name>A0AA38HUZ4_9CUCU</name>
<accession>A0AA38HUZ4</accession>
<evidence type="ECO:0000256" key="6">
    <source>
        <dbReference type="ARBA" id="ARBA00023157"/>
    </source>
</evidence>
<evidence type="ECO:0000313" key="10">
    <source>
        <dbReference type="Proteomes" id="UP001168821"/>
    </source>
</evidence>
<dbReference type="PANTHER" id="PTHR24258:SF136">
    <property type="entry name" value="GH06673P-RELATED"/>
    <property type="match status" value="1"/>
</dbReference>
<evidence type="ECO:0000313" key="9">
    <source>
        <dbReference type="EMBL" id="KAJ3644253.1"/>
    </source>
</evidence>
<dbReference type="InterPro" id="IPR001254">
    <property type="entry name" value="Trypsin_dom"/>
</dbReference>
<gene>
    <name evidence="9" type="ORF">Zmor_026921</name>
</gene>
<sequence>MAVSHTTSMLLHKTECKEYSKYIYETIVPPTAIVNQKAVKRNECGHRVTKLIVGGEPAGRKEFPHMAAIGYLDVDEGIKWLCGGTILSERYVLTAAHCLSDHNAGIAQWVRLGVTKLNETYRRQEIKISERIPHPEYKPNSYYHDIALLGLEKEAQLNSFSRPACLYLDSTITSKRAIATGWGYTSYGGSTSNDLLKVVLDIFNQNTCGLYYQNYSRLSRGIVDNLQVCAGSVNATKDTCQGDSGGPLQIYHRGDKIKCMYDIIGVTSFGRGCAGSPGVYVRISNYIKWIEDIVWPQE</sequence>
<reference evidence="9" key="1">
    <citation type="journal article" date="2023" name="G3 (Bethesda)">
        <title>Whole genome assemblies of Zophobas morio and Tenebrio molitor.</title>
        <authorList>
            <person name="Kaur S."/>
            <person name="Stinson S.A."/>
            <person name="diCenzo G.C."/>
        </authorList>
    </citation>
    <scope>NUCLEOTIDE SEQUENCE</scope>
    <source>
        <strain evidence="9">QUZm001</strain>
    </source>
</reference>
<dbReference type="InterPro" id="IPR001314">
    <property type="entry name" value="Peptidase_S1A"/>
</dbReference>
<dbReference type="PANTHER" id="PTHR24258">
    <property type="entry name" value="SERINE PROTEASE-RELATED"/>
    <property type="match status" value="1"/>
</dbReference>
<evidence type="ECO:0000259" key="8">
    <source>
        <dbReference type="PROSITE" id="PS50240"/>
    </source>
</evidence>
<evidence type="ECO:0000256" key="1">
    <source>
        <dbReference type="ARBA" id="ARBA00004613"/>
    </source>
</evidence>
<dbReference type="InterPro" id="IPR033116">
    <property type="entry name" value="TRYPSIN_SER"/>
</dbReference>
<dbReference type="AlphaFoldDB" id="A0AA38HUZ4"/>
<evidence type="ECO:0000256" key="5">
    <source>
        <dbReference type="ARBA" id="ARBA00022825"/>
    </source>
</evidence>
<keyword evidence="5 7" id="KW-0720">Serine protease</keyword>
<dbReference type="GO" id="GO:0016485">
    <property type="term" value="P:protein processing"/>
    <property type="evidence" value="ECO:0007669"/>
    <property type="project" value="UniProtKB-ARBA"/>
</dbReference>
<dbReference type="InterPro" id="IPR009003">
    <property type="entry name" value="Peptidase_S1_PA"/>
</dbReference>
<keyword evidence="4 7" id="KW-0378">Hydrolase</keyword>
<dbReference type="PROSITE" id="PS50240">
    <property type="entry name" value="TRYPSIN_DOM"/>
    <property type="match status" value="1"/>
</dbReference>
<protein>
    <recommendedName>
        <fullName evidence="8">Peptidase S1 domain-containing protein</fullName>
    </recommendedName>
</protein>
<dbReference type="InterPro" id="IPR043504">
    <property type="entry name" value="Peptidase_S1_PA_chymotrypsin"/>
</dbReference>
<dbReference type="PRINTS" id="PR00722">
    <property type="entry name" value="CHYMOTRYPSIN"/>
</dbReference>
<organism evidence="9 10">
    <name type="scientific">Zophobas morio</name>
    <dbReference type="NCBI Taxonomy" id="2755281"/>
    <lineage>
        <taxon>Eukaryota</taxon>
        <taxon>Metazoa</taxon>
        <taxon>Ecdysozoa</taxon>
        <taxon>Arthropoda</taxon>
        <taxon>Hexapoda</taxon>
        <taxon>Insecta</taxon>
        <taxon>Pterygota</taxon>
        <taxon>Neoptera</taxon>
        <taxon>Endopterygota</taxon>
        <taxon>Coleoptera</taxon>
        <taxon>Polyphaga</taxon>
        <taxon>Cucujiformia</taxon>
        <taxon>Tenebrionidae</taxon>
        <taxon>Zophobas</taxon>
    </lineage>
</organism>
<dbReference type="GO" id="GO:0004252">
    <property type="term" value="F:serine-type endopeptidase activity"/>
    <property type="evidence" value="ECO:0007669"/>
    <property type="project" value="InterPro"/>
</dbReference>
<dbReference type="Gene3D" id="2.40.10.10">
    <property type="entry name" value="Trypsin-like serine proteases"/>
    <property type="match status" value="1"/>
</dbReference>
<proteinExistence type="predicted"/>
<dbReference type="SUPFAM" id="SSF50494">
    <property type="entry name" value="Trypsin-like serine proteases"/>
    <property type="match status" value="1"/>
</dbReference>
<comment type="caution">
    <text evidence="9">The sequence shown here is derived from an EMBL/GenBank/DDBJ whole genome shotgun (WGS) entry which is preliminary data.</text>
</comment>
<evidence type="ECO:0000256" key="4">
    <source>
        <dbReference type="ARBA" id="ARBA00022801"/>
    </source>
</evidence>
<dbReference type="EMBL" id="JALNTZ010000008">
    <property type="protein sequence ID" value="KAJ3644253.1"/>
    <property type="molecule type" value="Genomic_DNA"/>
</dbReference>
<evidence type="ECO:0000256" key="2">
    <source>
        <dbReference type="ARBA" id="ARBA00022525"/>
    </source>
</evidence>
<dbReference type="CDD" id="cd00190">
    <property type="entry name" value="Tryp_SPc"/>
    <property type="match status" value="1"/>
</dbReference>
<dbReference type="GO" id="GO:0005576">
    <property type="term" value="C:extracellular region"/>
    <property type="evidence" value="ECO:0007669"/>
    <property type="project" value="UniProtKB-SubCell"/>
</dbReference>
<keyword evidence="2" id="KW-0964">Secreted</keyword>
<evidence type="ECO:0000256" key="7">
    <source>
        <dbReference type="RuleBase" id="RU363034"/>
    </source>
</evidence>
<dbReference type="Proteomes" id="UP001168821">
    <property type="component" value="Unassembled WGS sequence"/>
</dbReference>
<keyword evidence="3 7" id="KW-0645">Protease</keyword>